<dbReference type="SUPFAM" id="SSF53067">
    <property type="entry name" value="Actin-like ATPase domain"/>
    <property type="match status" value="1"/>
</dbReference>
<dbReference type="EMBL" id="CAFBIX010000103">
    <property type="protein sequence ID" value="CAB4851273.1"/>
    <property type="molecule type" value="Genomic_DNA"/>
</dbReference>
<organism evidence="1">
    <name type="scientific">freshwater metagenome</name>
    <dbReference type="NCBI Taxonomy" id="449393"/>
    <lineage>
        <taxon>unclassified sequences</taxon>
        <taxon>metagenomes</taxon>
        <taxon>ecological metagenomes</taxon>
    </lineage>
</organism>
<dbReference type="InterPro" id="IPR043129">
    <property type="entry name" value="ATPase_NBD"/>
</dbReference>
<proteinExistence type="predicted"/>
<gene>
    <name evidence="1" type="ORF">UFOPK3278_01443</name>
</gene>
<dbReference type="Gene3D" id="3.30.420.40">
    <property type="match status" value="1"/>
</dbReference>
<name>A0A6J7C687_9ZZZZ</name>
<reference evidence="1" key="1">
    <citation type="submission" date="2020-05" db="EMBL/GenBank/DDBJ databases">
        <authorList>
            <person name="Chiriac C."/>
            <person name="Salcher M."/>
            <person name="Ghai R."/>
            <person name="Kavagutti S V."/>
        </authorList>
    </citation>
    <scope>NUCLEOTIDE SEQUENCE</scope>
</reference>
<sequence>MESGAVAVAALLAPARAAGLPLNEMWISGPATGAIGGPYSGASQPSRALAQMRADLLGVPVILPRIAEVAAAGGAALAGVGAGVYGSLSEGTRLIAVAEDRRDPDSAAAAAAADLLARCSRA</sequence>
<protein>
    <submittedName>
        <fullName evidence="1">Unannotated protein</fullName>
    </submittedName>
</protein>
<evidence type="ECO:0000313" key="1">
    <source>
        <dbReference type="EMBL" id="CAB4851273.1"/>
    </source>
</evidence>
<dbReference type="AlphaFoldDB" id="A0A6J7C687"/>
<accession>A0A6J7C687</accession>